<reference evidence="1" key="1">
    <citation type="submission" date="2014-05" db="EMBL/GenBank/DDBJ databases">
        <authorList>
            <person name="Chronopoulou M."/>
        </authorList>
    </citation>
    <scope>NUCLEOTIDE SEQUENCE</scope>
    <source>
        <tissue evidence="1">Whole organism</tissue>
    </source>
</reference>
<organism evidence="1">
    <name type="scientific">Lepeophtheirus salmonis</name>
    <name type="common">Salmon louse</name>
    <name type="synonym">Caligus salmonis</name>
    <dbReference type="NCBI Taxonomy" id="72036"/>
    <lineage>
        <taxon>Eukaryota</taxon>
        <taxon>Metazoa</taxon>
        <taxon>Ecdysozoa</taxon>
        <taxon>Arthropoda</taxon>
        <taxon>Crustacea</taxon>
        <taxon>Multicrustacea</taxon>
        <taxon>Hexanauplia</taxon>
        <taxon>Copepoda</taxon>
        <taxon>Siphonostomatoida</taxon>
        <taxon>Caligidae</taxon>
        <taxon>Lepeophtheirus</taxon>
    </lineage>
</organism>
<accession>A0A0K2UJ55</accession>
<dbReference type="AlphaFoldDB" id="A0A0K2UJ55"/>
<dbReference type="EMBL" id="HACA01020596">
    <property type="protein sequence ID" value="CDW37957.1"/>
    <property type="molecule type" value="Transcribed_RNA"/>
</dbReference>
<name>A0A0K2UJ55_LEPSM</name>
<feature type="non-terminal residue" evidence="1">
    <location>
        <position position="1"/>
    </location>
</feature>
<sequence>AVPEQTSLTIVSCPKRSKIRVNYTFPSVVDVLGRPERVSSSASYRPS</sequence>
<evidence type="ECO:0000313" key="1">
    <source>
        <dbReference type="EMBL" id="CDW37957.1"/>
    </source>
</evidence>
<proteinExistence type="predicted"/>
<protein>
    <submittedName>
        <fullName evidence="1">Uncharacterized protein</fullName>
    </submittedName>
</protein>